<proteinExistence type="predicted"/>
<dbReference type="AlphaFoldDB" id="A0ABD2PTC3"/>
<protein>
    <submittedName>
        <fullName evidence="1">Uncharacterized protein</fullName>
    </submittedName>
</protein>
<sequence>MYIHDLGGHIMRHRRTFMCQENTNLLTISLPHVTSGAFSCTADARPTKTAPTTPYHDRRLLIDPNALSTLSAKSQEQTFGFKRIVLLRQQLIGEKFGMKLDQCPSKVGITVYHSACYFLL</sequence>
<gene>
    <name evidence="1" type="ORF">Ciccas_012437</name>
</gene>
<comment type="caution">
    <text evidence="1">The sequence shown here is derived from an EMBL/GenBank/DDBJ whole genome shotgun (WGS) entry which is preliminary data.</text>
</comment>
<evidence type="ECO:0000313" key="2">
    <source>
        <dbReference type="Proteomes" id="UP001626550"/>
    </source>
</evidence>
<dbReference type="Proteomes" id="UP001626550">
    <property type="component" value="Unassembled WGS sequence"/>
</dbReference>
<organism evidence="1 2">
    <name type="scientific">Cichlidogyrus casuarinus</name>
    <dbReference type="NCBI Taxonomy" id="1844966"/>
    <lineage>
        <taxon>Eukaryota</taxon>
        <taxon>Metazoa</taxon>
        <taxon>Spiralia</taxon>
        <taxon>Lophotrochozoa</taxon>
        <taxon>Platyhelminthes</taxon>
        <taxon>Monogenea</taxon>
        <taxon>Monopisthocotylea</taxon>
        <taxon>Dactylogyridea</taxon>
        <taxon>Ancyrocephalidae</taxon>
        <taxon>Cichlidogyrus</taxon>
    </lineage>
</organism>
<dbReference type="EMBL" id="JBJKFK010004395">
    <property type="protein sequence ID" value="KAL3309021.1"/>
    <property type="molecule type" value="Genomic_DNA"/>
</dbReference>
<evidence type="ECO:0000313" key="1">
    <source>
        <dbReference type="EMBL" id="KAL3309021.1"/>
    </source>
</evidence>
<keyword evidence="2" id="KW-1185">Reference proteome</keyword>
<accession>A0ABD2PTC3</accession>
<reference evidence="1 2" key="1">
    <citation type="submission" date="2024-11" db="EMBL/GenBank/DDBJ databases">
        <title>Adaptive evolution of stress response genes in parasites aligns with host niche diversity.</title>
        <authorList>
            <person name="Hahn C."/>
            <person name="Resl P."/>
        </authorList>
    </citation>
    <scope>NUCLEOTIDE SEQUENCE [LARGE SCALE GENOMIC DNA]</scope>
    <source>
        <strain evidence="1">EGGRZ-B1_66</strain>
        <tissue evidence="1">Body</tissue>
    </source>
</reference>
<name>A0ABD2PTC3_9PLAT</name>